<dbReference type="PANTHER" id="PTHR35848:SF9">
    <property type="entry name" value="SLL1358 PROTEIN"/>
    <property type="match status" value="1"/>
</dbReference>
<gene>
    <name evidence="3" type="ordered locus">Halru_2695</name>
</gene>
<sequence>MEKVDLQEDGRGPSISPADVYNRLSKPLGTEDLAINYAELEPGGQLGMDYHRHRDQEELFVVTSGTVTFETETGEVAVGENEAIRFAPDEFQLAHNADDERATLLALGAPRGSREIQYQRNCPTCGEETLQELELNRETGVFEGICTECGEVAVEVEPS</sequence>
<dbReference type="PANTHER" id="PTHR35848">
    <property type="entry name" value="OXALATE-BINDING PROTEIN"/>
    <property type="match status" value="1"/>
</dbReference>
<keyword evidence="4" id="KW-1185">Reference proteome</keyword>
<dbReference type="InterPro" id="IPR011051">
    <property type="entry name" value="RmlC_Cupin_sf"/>
</dbReference>
<dbReference type="Pfam" id="PF07883">
    <property type="entry name" value="Cupin_2"/>
    <property type="match status" value="1"/>
</dbReference>
<evidence type="ECO:0000259" key="2">
    <source>
        <dbReference type="Pfam" id="PF07883"/>
    </source>
</evidence>
<dbReference type="Proteomes" id="UP000010846">
    <property type="component" value="Chromosome"/>
</dbReference>
<dbReference type="InterPro" id="IPR014710">
    <property type="entry name" value="RmlC-like_jellyroll"/>
</dbReference>
<dbReference type="OrthoDB" id="192542at2157"/>
<evidence type="ECO:0000313" key="4">
    <source>
        <dbReference type="Proteomes" id="UP000010846"/>
    </source>
</evidence>
<dbReference type="Gene3D" id="2.60.120.10">
    <property type="entry name" value="Jelly Rolls"/>
    <property type="match status" value="1"/>
</dbReference>
<dbReference type="RefSeq" id="WP_015301865.1">
    <property type="nucleotide sequence ID" value="NC_019964.1"/>
</dbReference>
<dbReference type="InterPro" id="IPR051610">
    <property type="entry name" value="GPI/OXD"/>
</dbReference>
<dbReference type="AlphaFoldDB" id="L0ICI1"/>
<dbReference type="InterPro" id="IPR013096">
    <property type="entry name" value="Cupin_2"/>
</dbReference>
<dbReference type="GeneID" id="14377310"/>
<organism evidence="3 4">
    <name type="scientific">Halovivax ruber (strain DSM 18193 / JCM 13892 / XH-70)</name>
    <dbReference type="NCBI Taxonomy" id="797302"/>
    <lineage>
        <taxon>Archaea</taxon>
        <taxon>Methanobacteriati</taxon>
        <taxon>Methanobacteriota</taxon>
        <taxon>Stenosarchaea group</taxon>
        <taxon>Halobacteria</taxon>
        <taxon>Halobacteriales</taxon>
        <taxon>Natrialbaceae</taxon>
        <taxon>Halovivax</taxon>
    </lineage>
</organism>
<evidence type="ECO:0000313" key="3">
    <source>
        <dbReference type="EMBL" id="AGB17270.1"/>
    </source>
</evidence>
<dbReference type="eggNOG" id="arCOG02998">
    <property type="taxonomic scope" value="Archaea"/>
</dbReference>
<evidence type="ECO:0000256" key="1">
    <source>
        <dbReference type="ARBA" id="ARBA00022723"/>
    </source>
</evidence>
<dbReference type="GO" id="GO:0046872">
    <property type="term" value="F:metal ion binding"/>
    <property type="evidence" value="ECO:0007669"/>
    <property type="project" value="UniProtKB-KW"/>
</dbReference>
<dbReference type="STRING" id="797302.Halru_2695"/>
<dbReference type="SUPFAM" id="SSF51182">
    <property type="entry name" value="RmlC-like cupins"/>
    <property type="match status" value="1"/>
</dbReference>
<keyword evidence="1" id="KW-0479">Metal-binding</keyword>
<dbReference type="HOGENOM" id="CLU_126380_0_0_2"/>
<dbReference type="EMBL" id="CP003050">
    <property type="protein sequence ID" value="AGB17270.1"/>
    <property type="molecule type" value="Genomic_DNA"/>
</dbReference>
<protein>
    <submittedName>
        <fullName evidence="3">Cupin domain-containing protein</fullName>
    </submittedName>
</protein>
<reference evidence="3" key="1">
    <citation type="submission" date="2011-09" db="EMBL/GenBank/DDBJ databases">
        <title>Complete sequence of Halovivax ruber XH-70.</title>
        <authorList>
            <consortium name="US DOE Joint Genome Institute"/>
            <person name="Lucas S."/>
            <person name="Han J."/>
            <person name="Lapidus A."/>
            <person name="Cheng J.-F."/>
            <person name="Goodwin L."/>
            <person name="Pitluck S."/>
            <person name="Peters L."/>
            <person name="Mikhailova N."/>
            <person name="Davenport K."/>
            <person name="Detter J.C."/>
            <person name="Han C."/>
            <person name="Tapia R."/>
            <person name="Land M."/>
            <person name="Hauser L."/>
            <person name="Kyrpides N."/>
            <person name="Ivanova N."/>
            <person name="Pagani I."/>
            <person name="Sproer C."/>
            <person name="Anderson I."/>
            <person name="Woyke T."/>
        </authorList>
    </citation>
    <scope>NUCLEOTIDE SEQUENCE</scope>
    <source>
        <strain evidence="3">XH-70</strain>
    </source>
</reference>
<name>L0ICI1_HALRX</name>
<proteinExistence type="predicted"/>
<dbReference type="KEGG" id="hru:Halru_2695"/>
<accession>L0ICI1</accession>
<feature type="domain" description="Cupin type-2" evidence="2">
    <location>
        <begin position="38"/>
        <end position="106"/>
    </location>
</feature>